<organism evidence="2">
    <name type="scientific">uncultured Thermomicrobiales bacterium</name>
    <dbReference type="NCBI Taxonomy" id="1645740"/>
    <lineage>
        <taxon>Bacteria</taxon>
        <taxon>Pseudomonadati</taxon>
        <taxon>Thermomicrobiota</taxon>
        <taxon>Thermomicrobia</taxon>
        <taxon>Thermomicrobiales</taxon>
        <taxon>environmental samples</taxon>
    </lineage>
</organism>
<feature type="domain" description="XdhC- CoxI" evidence="1">
    <location>
        <begin position="11"/>
        <end position="78"/>
    </location>
</feature>
<dbReference type="EMBL" id="CADCWG010000023">
    <property type="protein sequence ID" value="CAA9537096.1"/>
    <property type="molecule type" value="Genomic_DNA"/>
</dbReference>
<evidence type="ECO:0000313" key="2">
    <source>
        <dbReference type="EMBL" id="CAA9537096.1"/>
    </source>
</evidence>
<dbReference type="InterPro" id="IPR003777">
    <property type="entry name" value="XdhC_CoxI"/>
</dbReference>
<dbReference type="InterPro" id="IPR052698">
    <property type="entry name" value="MoCofactor_Util/Proc"/>
</dbReference>
<name>A0A6J4U3F3_9BACT</name>
<dbReference type="PANTHER" id="PTHR30388:SF4">
    <property type="entry name" value="MOLYBDENUM COFACTOR INSERTION CHAPERONE PAOD"/>
    <property type="match status" value="1"/>
</dbReference>
<evidence type="ECO:0000259" key="1">
    <source>
        <dbReference type="Pfam" id="PF02625"/>
    </source>
</evidence>
<sequence length="109" mass="11230">MNDLFDEIDAWRAAGDRVAVATVVKVEGSAPRPVGAAMAVTDKGELAGSVSGGCVESAVAAEAEEVLRTGAPKLLRYGITDDMAWDVGLACGGTIEVFVEALDPPIPDR</sequence>
<accession>A0A6J4U3F3</accession>
<proteinExistence type="predicted"/>
<dbReference type="AlphaFoldDB" id="A0A6J4U3F3"/>
<protein>
    <submittedName>
        <fullName evidence="2">Xanthine and CO dehydrogenases maturation factor, XdhC/CoxF family</fullName>
    </submittedName>
</protein>
<dbReference type="PANTHER" id="PTHR30388">
    <property type="entry name" value="ALDEHYDE OXIDOREDUCTASE MOLYBDENUM COFACTOR ASSEMBLY PROTEIN"/>
    <property type="match status" value="1"/>
</dbReference>
<dbReference type="Pfam" id="PF02625">
    <property type="entry name" value="XdhC_CoxI"/>
    <property type="match status" value="1"/>
</dbReference>
<reference evidence="2" key="1">
    <citation type="submission" date="2020-02" db="EMBL/GenBank/DDBJ databases">
        <authorList>
            <person name="Meier V. D."/>
        </authorList>
    </citation>
    <scope>NUCLEOTIDE SEQUENCE</scope>
    <source>
        <strain evidence="2">AVDCRST_MAG49</strain>
    </source>
</reference>
<gene>
    <name evidence="2" type="ORF">AVDCRST_MAG49-424</name>
</gene>